<feature type="region of interest" description="Disordered" evidence="6">
    <location>
        <begin position="1017"/>
        <end position="1038"/>
    </location>
</feature>
<keyword evidence="9" id="KW-1185">Reference proteome</keyword>
<feature type="compositionally biased region" description="Basic residues" evidence="6">
    <location>
        <begin position="21"/>
        <end position="35"/>
    </location>
</feature>
<evidence type="ECO:0000256" key="2">
    <source>
        <dbReference type="ARBA" id="ARBA00013394"/>
    </source>
</evidence>
<evidence type="ECO:0000313" key="8">
    <source>
        <dbReference type="EMBL" id="KAG7662703.1"/>
    </source>
</evidence>
<protein>
    <recommendedName>
        <fullName evidence="2">Protein LST4</fullName>
    </recommendedName>
</protein>
<feature type="compositionally biased region" description="Polar residues" evidence="6">
    <location>
        <begin position="597"/>
        <end position="615"/>
    </location>
</feature>
<dbReference type="GeneID" id="73470562"/>
<evidence type="ECO:0000259" key="7">
    <source>
        <dbReference type="PROSITE" id="PS51836"/>
    </source>
</evidence>
<feature type="compositionally biased region" description="Low complexity" evidence="6">
    <location>
        <begin position="573"/>
        <end position="583"/>
    </location>
</feature>
<keyword evidence="3" id="KW-0813">Transport</keyword>
<comment type="similarity">
    <text evidence="1">Belongs to the LST4 family.</text>
</comment>
<reference evidence="8 9" key="1">
    <citation type="journal article" date="2021" name="DNA Res.">
        <title>Genome analysis of Candida subhashii reveals its hybrid nature and dual mitochondrial genome conformations.</title>
        <authorList>
            <person name="Mixao V."/>
            <person name="Hegedusova E."/>
            <person name="Saus E."/>
            <person name="Pryszcz L.P."/>
            <person name="Cillingova A."/>
            <person name="Nosek J."/>
            <person name="Gabaldon T."/>
        </authorList>
    </citation>
    <scope>NUCLEOTIDE SEQUENCE [LARGE SCALE GENOMIC DNA]</scope>
    <source>
        <strain evidence="8 9">CBS 10753</strain>
    </source>
</reference>
<dbReference type="Proteomes" id="UP000694255">
    <property type="component" value="Unassembled WGS sequence"/>
</dbReference>
<dbReference type="InterPro" id="IPR041153">
    <property type="entry name" value="LST4_longin"/>
</dbReference>
<gene>
    <name evidence="8" type="ORF">J8A68_003762</name>
</gene>
<dbReference type="PROSITE" id="PS51836">
    <property type="entry name" value="DENN_FNIP12"/>
    <property type="match status" value="1"/>
</dbReference>
<feature type="compositionally biased region" description="Polar residues" evidence="6">
    <location>
        <begin position="818"/>
        <end position="837"/>
    </location>
</feature>
<proteinExistence type="inferred from homology"/>
<dbReference type="GO" id="GO:0015031">
    <property type="term" value="P:protein transport"/>
    <property type="evidence" value="ECO:0007669"/>
    <property type="project" value="UniProtKB-KW"/>
</dbReference>
<evidence type="ECO:0000256" key="1">
    <source>
        <dbReference type="ARBA" id="ARBA00010162"/>
    </source>
</evidence>
<name>A0A8J5UGT9_9ASCO</name>
<keyword evidence="5" id="KW-0029">Amino-acid transport</keyword>
<dbReference type="RefSeq" id="XP_049262936.1">
    <property type="nucleotide sequence ID" value="XM_049407650.1"/>
</dbReference>
<comment type="caution">
    <text evidence="8">The sequence shown here is derived from an EMBL/GenBank/DDBJ whole genome shotgun (WGS) entry which is preliminary data.</text>
</comment>
<organism evidence="8 9">
    <name type="scientific">[Candida] subhashii</name>
    <dbReference type="NCBI Taxonomy" id="561895"/>
    <lineage>
        <taxon>Eukaryota</taxon>
        <taxon>Fungi</taxon>
        <taxon>Dikarya</taxon>
        <taxon>Ascomycota</taxon>
        <taxon>Saccharomycotina</taxon>
        <taxon>Pichiomycetes</taxon>
        <taxon>Debaryomycetaceae</taxon>
        <taxon>Spathaspora</taxon>
    </lineage>
</organism>
<dbReference type="EMBL" id="JAGSYN010000164">
    <property type="protein sequence ID" value="KAG7662703.1"/>
    <property type="molecule type" value="Genomic_DNA"/>
</dbReference>
<dbReference type="InterPro" id="IPR037545">
    <property type="entry name" value="DENN_FNIP1/2"/>
</dbReference>
<feature type="region of interest" description="Disordered" evidence="6">
    <location>
        <begin position="571"/>
        <end position="615"/>
    </location>
</feature>
<evidence type="ECO:0000256" key="4">
    <source>
        <dbReference type="ARBA" id="ARBA00022927"/>
    </source>
</evidence>
<sequence length="1120" mass="124575">MLGRLFKQNPTNISTHYQPHSQHHSHHHSHHHHHNQPPPTTLPNNINPLSIPPPLLSPTSYEDSYSREILYGTHNSNQLKCYQFNTKYFRIIISQDGGNLRSKQVLYDSATETYSPSNPSTTSTISKKNLNTKNISTSKMYHNISDLNDYMFGCGLPSNETHSTTKIHILPPVANSACGQYSSVLITRLFSISDLEVSERTPLSTFASKSNDWIPTPGIALKESNIMKYPFKTASQDTLTNNGDHSNPKSTNNVNSRFAIGIVVSLESMNCVSDVIFNNWNELSHYLVILQKLVYKKLMILLNSGFNYDNDSHQITSCQYLINKRIQFPNYILHGDFDINSQLNKLIKLIHYNYNLPKLINSNYLIRSSMLNDSKYNPMLINWVLEVLNWLEFKDGKPMTVPLPHFSNYNYNSSFHQNSLQEYVNPNANTFLSSLLALLIPYRHSVSDKPYANVNSNTREVTRVVVMTGNPVVAKKLIFILNAIIPIGRKIEMSPFIEACATESNYGDETNGTATAKMYKGEEEVVESAAAATGSADLVASREKSLSPIISTTANGILPIPIKVGKATFEGGSSSPISSSDNSLARSTPSIKWDIPNKSSASTPTTNKSRVESASMSIPIVSTTATTSTAHTHASMSKPSSVSYLSSSLNSSYSSSLQSNYSLSKLGGSFMEKWKNQIGSISSHFPNASNPTTGMHTPNNINLGNANGYFDAVNSSSNNYCSESTQFGSLSKRNSMQSLRSPSPAVEIDEFNWHSSSKPININSNNNMNNNSSHPIPMTPTKLSRTQSIYDMYNMNSLMNVMDEEDLVDDTLSDHTRSNASPSNVASPTGTATPVSTPATIHKSLEIKRTKTSVFTPLINDNMIKNVDEHNQHAIRMKCQAIMNQKPRFRKIKTCLETYTRHNSVDVDKSTDAGEEEEEGIVFKHKPLLSSVAFSDEFRPEFSIQSCPLNPKLEQQVMSTMRNDLLFYQNNCKYESITTRTIFISLRAREIKLIEMNLQNTNIQSPNEAPMAGNYFENNTSMNGGGGGGSTSRRNSASTATASAAAAAAGLNKSYKTKIRKIYTPSKNLGDRDLINRIEVTLDDINQLFTIQQQLYQDKKRSNGKEFHDKLSKLVLSLLE</sequence>
<dbReference type="GO" id="GO:0006865">
    <property type="term" value="P:amino acid transport"/>
    <property type="evidence" value="ECO:0007669"/>
    <property type="project" value="UniProtKB-KW"/>
</dbReference>
<evidence type="ECO:0000256" key="6">
    <source>
        <dbReference type="SAM" id="MobiDB-lite"/>
    </source>
</evidence>
<feature type="domain" description="UDENN FNIP1/2-type" evidence="7">
    <location>
        <begin position="84"/>
        <end position="192"/>
    </location>
</feature>
<dbReference type="AlphaFoldDB" id="A0A8J5UGT9"/>
<dbReference type="GO" id="GO:0005737">
    <property type="term" value="C:cytoplasm"/>
    <property type="evidence" value="ECO:0007669"/>
    <property type="project" value="UniProtKB-ARBA"/>
</dbReference>
<dbReference type="OrthoDB" id="4063558at2759"/>
<feature type="region of interest" description="Disordered" evidence="6">
    <location>
        <begin position="810"/>
        <end position="837"/>
    </location>
</feature>
<accession>A0A8J5UGT9</accession>
<keyword evidence="4" id="KW-0653">Protein transport</keyword>
<evidence type="ECO:0000256" key="3">
    <source>
        <dbReference type="ARBA" id="ARBA00022448"/>
    </source>
</evidence>
<evidence type="ECO:0000256" key="5">
    <source>
        <dbReference type="ARBA" id="ARBA00022970"/>
    </source>
</evidence>
<feature type="region of interest" description="Disordered" evidence="6">
    <location>
        <begin position="1"/>
        <end position="58"/>
    </location>
</feature>
<dbReference type="Pfam" id="PF18639">
    <property type="entry name" value="Longin_2"/>
    <property type="match status" value="1"/>
</dbReference>
<evidence type="ECO:0000313" key="9">
    <source>
        <dbReference type="Proteomes" id="UP000694255"/>
    </source>
</evidence>